<dbReference type="OrthoDB" id="157304at2"/>
<organism evidence="3 4">
    <name type="scientific">Oscillochloris trichoides DG-6</name>
    <dbReference type="NCBI Taxonomy" id="765420"/>
    <lineage>
        <taxon>Bacteria</taxon>
        <taxon>Bacillati</taxon>
        <taxon>Chloroflexota</taxon>
        <taxon>Chloroflexia</taxon>
        <taxon>Chloroflexales</taxon>
        <taxon>Chloroflexineae</taxon>
        <taxon>Oscillochloridaceae</taxon>
        <taxon>Oscillochloris</taxon>
    </lineage>
</organism>
<evidence type="ECO:0000313" key="4">
    <source>
        <dbReference type="Proteomes" id="UP000054010"/>
    </source>
</evidence>
<comment type="caution">
    <text evidence="3">The sequence shown here is derived from an EMBL/GenBank/DDBJ whole genome shotgun (WGS) entry which is preliminary data.</text>
</comment>
<dbReference type="EMBL" id="ADVR01000110">
    <property type="protein sequence ID" value="EFO79654.1"/>
    <property type="molecule type" value="Genomic_DNA"/>
</dbReference>
<feature type="transmembrane region" description="Helical" evidence="1">
    <location>
        <begin position="17"/>
        <end position="41"/>
    </location>
</feature>
<protein>
    <submittedName>
        <fullName evidence="3">Rhodanese domain protein</fullName>
    </submittedName>
</protein>
<dbReference type="SUPFAM" id="SSF52821">
    <property type="entry name" value="Rhodanese/Cell cycle control phosphatase"/>
    <property type="match status" value="1"/>
</dbReference>
<dbReference type="Pfam" id="PF00581">
    <property type="entry name" value="Rhodanese"/>
    <property type="match status" value="1"/>
</dbReference>
<dbReference type="STRING" id="765420.OSCT_2518"/>
<feature type="domain" description="Rhodanese" evidence="2">
    <location>
        <begin position="101"/>
        <end position="191"/>
    </location>
</feature>
<dbReference type="Gene3D" id="3.40.250.10">
    <property type="entry name" value="Rhodanese-like domain"/>
    <property type="match status" value="1"/>
</dbReference>
<keyword evidence="1" id="KW-1133">Transmembrane helix</keyword>
<gene>
    <name evidence="3" type="ORF">OSCT_2518</name>
</gene>
<evidence type="ECO:0000256" key="1">
    <source>
        <dbReference type="SAM" id="Phobius"/>
    </source>
</evidence>
<dbReference type="InterPro" id="IPR036873">
    <property type="entry name" value="Rhodanese-like_dom_sf"/>
</dbReference>
<evidence type="ECO:0000259" key="2">
    <source>
        <dbReference type="PROSITE" id="PS50206"/>
    </source>
</evidence>
<name>E1IGR7_9CHLR</name>
<keyword evidence="1" id="KW-0812">Transmembrane</keyword>
<keyword evidence="1" id="KW-0472">Membrane</keyword>
<keyword evidence="4" id="KW-1185">Reference proteome</keyword>
<dbReference type="PROSITE" id="PS50206">
    <property type="entry name" value="RHODANESE_3"/>
    <property type="match status" value="1"/>
</dbReference>
<sequence>MSLPPESSPNEANTGPIWLLPVIIVGAIILVAGLVTLTLTLRNAPSPSSSANVTAVAFPTGHPTIDPALDPTALPSAHGGVDPDGPPVAMISLADARAYQEAGTAIFIDIRPGTDYSAAHIPGALSLTATDLQTQMAALPSETLFIAYGDATRPESSQRAAQIFLDLGYPQVSALEVGFQDWVQAGYPVEP</sequence>
<accession>E1IGR7</accession>
<dbReference type="SMART" id="SM00450">
    <property type="entry name" value="RHOD"/>
    <property type="match status" value="1"/>
</dbReference>
<dbReference type="CDD" id="cd00158">
    <property type="entry name" value="RHOD"/>
    <property type="match status" value="1"/>
</dbReference>
<dbReference type="Proteomes" id="UP000054010">
    <property type="component" value="Unassembled WGS sequence"/>
</dbReference>
<dbReference type="AlphaFoldDB" id="E1IGR7"/>
<dbReference type="eggNOG" id="COG0607">
    <property type="taxonomic scope" value="Bacteria"/>
</dbReference>
<evidence type="ECO:0000313" key="3">
    <source>
        <dbReference type="EMBL" id="EFO79654.1"/>
    </source>
</evidence>
<reference evidence="3 4" key="1">
    <citation type="journal article" date="2011" name="J. Bacteriol.">
        <title>Draft genome sequence of the anoxygenic filamentous phototrophic bacterium Oscillochloris trichoides subsp. DG-6.</title>
        <authorList>
            <person name="Kuznetsov B.B."/>
            <person name="Ivanovsky R.N."/>
            <person name="Keppen O.I."/>
            <person name="Sukhacheva M.V."/>
            <person name="Bumazhkin B.K."/>
            <person name="Patutina E.O."/>
            <person name="Beletsky A.V."/>
            <person name="Mardanov A.V."/>
            <person name="Baslerov R.V."/>
            <person name="Panteleeva A.N."/>
            <person name="Kolganova T.V."/>
            <person name="Ravin N.V."/>
            <person name="Skryabin K.G."/>
        </authorList>
    </citation>
    <scope>NUCLEOTIDE SEQUENCE [LARGE SCALE GENOMIC DNA]</scope>
    <source>
        <strain evidence="3 4">DG-6</strain>
    </source>
</reference>
<dbReference type="HOGENOM" id="CLU_1552546_0_0_0"/>
<proteinExistence type="predicted"/>
<dbReference type="InterPro" id="IPR001763">
    <property type="entry name" value="Rhodanese-like_dom"/>
</dbReference>